<dbReference type="GO" id="GO:0003838">
    <property type="term" value="F:sterol 24-C-methyltransferase activity"/>
    <property type="evidence" value="ECO:0007669"/>
    <property type="project" value="TreeGrafter"/>
</dbReference>
<evidence type="ECO:0000313" key="3">
    <source>
        <dbReference type="EMBL" id="OAP97550.1"/>
    </source>
</evidence>
<feature type="domain" description="Methyltransferase type 11" evidence="2">
    <location>
        <begin position="57"/>
        <end position="156"/>
    </location>
</feature>
<organism evidence="3">
    <name type="scientific">Rhizobium leguminosarum</name>
    <dbReference type="NCBI Taxonomy" id="384"/>
    <lineage>
        <taxon>Bacteria</taxon>
        <taxon>Pseudomonadati</taxon>
        <taxon>Pseudomonadota</taxon>
        <taxon>Alphaproteobacteria</taxon>
        <taxon>Hyphomicrobiales</taxon>
        <taxon>Rhizobiaceae</taxon>
        <taxon>Rhizobium/Agrobacterium group</taxon>
        <taxon>Rhizobium</taxon>
    </lineage>
</organism>
<dbReference type="PANTHER" id="PTHR44068">
    <property type="entry name" value="ZGC:194242"/>
    <property type="match status" value="1"/>
</dbReference>
<accession>A0A179C0E8</accession>
<dbReference type="Gene3D" id="3.40.50.150">
    <property type="entry name" value="Vaccinia Virus protein VP39"/>
    <property type="match status" value="1"/>
</dbReference>
<dbReference type="AlphaFoldDB" id="A0A179C0E8"/>
<protein>
    <recommendedName>
        <fullName evidence="2">Methyltransferase type 11 domain-containing protein</fullName>
    </recommendedName>
</protein>
<sequence length="217" mass="24413">MSANIERNEFWANAGRQLRRPRGKLGWVLGHLMSVINWKPYQLAIGKLEISASDAVLELGFGSGRGLKYLLELVPSGTVAAVDHSDVMLDMARRKNADAVRSHRLLLHQGSFSPLPYANDSFDHIVLVNVTYFFDRAGCDMGECYRVLKPGGQVVVYVTERKTMETWPFCENQTHRTFDRADAVKMMKEAGFPFWHVASENVTLPFGIHGLIITAMK</sequence>
<dbReference type="SUPFAM" id="SSF53335">
    <property type="entry name" value="S-adenosyl-L-methionine-dependent methyltransferases"/>
    <property type="match status" value="1"/>
</dbReference>
<dbReference type="EMBL" id="LWBS01000007">
    <property type="protein sequence ID" value="OAP97550.1"/>
    <property type="molecule type" value="Genomic_DNA"/>
</dbReference>
<dbReference type="InterPro" id="IPR050447">
    <property type="entry name" value="Erg6_SMT_methyltransf"/>
</dbReference>
<comment type="caution">
    <text evidence="3">The sequence shown here is derived from an EMBL/GenBank/DDBJ whole genome shotgun (WGS) entry which is preliminary data.</text>
</comment>
<dbReference type="PANTHER" id="PTHR44068:SF1">
    <property type="entry name" value="HYPOTHETICAL LOC100005854"/>
    <property type="match status" value="1"/>
</dbReference>
<name>A0A179C0E8_RHILE</name>
<reference evidence="3" key="1">
    <citation type="submission" date="2016-04" db="EMBL/GenBank/DDBJ databases">
        <title>Fast-growing isolate from the root nodules of Vavilovia formosa.</title>
        <authorList>
            <person name="Kimeklis A."/>
            <person name="Safronova V."/>
            <person name="Belimov A."/>
            <person name="Andronov E."/>
        </authorList>
    </citation>
    <scope>NUCLEOTIDE SEQUENCE [LARGE SCALE GENOMIC DNA]</scope>
    <source>
        <strain evidence="3">Vaf-46</strain>
    </source>
</reference>
<evidence type="ECO:0000259" key="2">
    <source>
        <dbReference type="Pfam" id="PF08241"/>
    </source>
</evidence>
<gene>
    <name evidence="3" type="ORF">A4U53_36700</name>
</gene>
<dbReference type="InterPro" id="IPR013216">
    <property type="entry name" value="Methyltransf_11"/>
</dbReference>
<evidence type="ECO:0000256" key="1">
    <source>
        <dbReference type="ARBA" id="ARBA00022679"/>
    </source>
</evidence>
<dbReference type="Pfam" id="PF08241">
    <property type="entry name" value="Methyltransf_11"/>
    <property type="match status" value="1"/>
</dbReference>
<dbReference type="InterPro" id="IPR029063">
    <property type="entry name" value="SAM-dependent_MTases_sf"/>
</dbReference>
<proteinExistence type="predicted"/>
<dbReference type="GO" id="GO:0016126">
    <property type="term" value="P:sterol biosynthetic process"/>
    <property type="evidence" value="ECO:0007669"/>
    <property type="project" value="TreeGrafter"/>
</dbReference>
<keyword evidence="1" id="KW-0808">Transferase</keyword>
<dbReference type="CDD" id="cd02440">
    <property type="entry name" value="AdoMet_MTases"/>
    <property type="match status" value="1"/>
</dbReference>